<reference evidence="7" key="5">
    <citation type="submission" date="2016-01" db="EMBL/GenBank/DDBJ databases">
        <authorList>
            <person name="Mitreva M."/>
            <person name="Pepin K.H."/>
            <person name="Mihindukulasuriya K.A."/>
            <person name="Fulton R."/>
            <person name="Fronick C."/>
            <person name="O'Laughlin M."/>
            <person name="Miner T."/>
            <person name="Herter B."/>
            <person name="Rosa B.A."/>
            <person name="Cordes M."/>
            <person name="Tomlinson C."/>
            <person name="Wollam A."/>
            <person name="Palsikar V.B."/>
            <person name="Mardis E.R."/>
            <person name="Wilson R.K."/>
        </authorList>
    </citation>
    <scope>NUCLEOTIDE SEQUENCE [LARGE SCALE GENOMIC DNA]</scope>
    <source>
        <strain evidence="7">GED7749B</strain>
    </source>
</reference>
<evidence type="ECO:0000313" key="4">
    <source>
        <dbReference type="EMBL" id="KYC58925.1"/>
    </source>
</evidence>
<reference evidence="1" key="1">
    <citation type="submission" date="2015-01" db="EMBL/GenBank/DDBJ databases">
        <title>Comparative genome analysis of Bacillus coagulans HM-08, Clostridium butyricum HM-68, Bacillus subtilis HM-66 and Bacillus licheniformis BL-09.</title>
        <authorList>
            <person name="Zhang H."/>
        </authorList>
    </citation>
    <scope>NUCLEOTIDE SEQUENCE [LARGE SCALE GENOMIC DNA]</scope>
    <source>
        <strain evidence="1">HM-08</strain>
    </source>
</reference>
<dbReference type="EMBL" id="LRPN01000048">
    <property type="protein sequence ID" value="KWZ82818.1"/>
    <property type="molecule type" value="Genomic_DNA"/>
</dbReference>
<dbReference type="Proteomes" id="UP000075288">
    <property type="component" value="Unassembled WGS sequence"/>
</dbReference>
<evidence type="ECO:0000313" key="2">
    <source>
        <dbReference type="EMBL" id="KWZ82818.1"/>
    </source>
</evidence>
<dbReference type="PATRIC" id="fig|1398.18.peg.1358"/>
<organism evidence="2 7">
    <name type="scientific">Heyndrickxia coagulans</name>
    <name type="common">Weizmannia coagulans</name>
    <dbReference type="NCBI Taxonomy" id="1398"/>
    <lineage>
        <taxon>Bacteria</taxon>
        <taxon>Bacillati</taxon>
        <taxon>Bacillota</taxon>
        <taxon>Bacilli</taxon>
        <taxon>Bacillales</taxon>
        <taxon>Bacillaceae</taxon>
        <taxon>Heyndrickxia</taxon>
    </lineage>
</organism>
<accession>A0A0C5C5S3</accession>
<dbReference type="Proteomes" id="UP000075304">
    <property type="component" value="Unassembled WGS sequence"/>
</dbReference>
<reference evidence="2" key="4">
    <citation type="submission" date="2016-01" db="EMBL/GenBank/DDBJ databases">
        <authorList>
            <person name="Oliw E.H."/>
        </authorList>
    </citation>
    <scope>NUCLEOTIDE SEQUENCE [LARGE SCALE GENOMIC DNA]</scope>
    <source>
        <strain evidence="2">GED7749B</strain>
    </source>
</reference>
<dbReference type="AlphaFoldDB" id="A0A0C5C5S3"/>
<evidence type="ECO:0000313" key="5">
    <source>
        <dbReference type="EMBL" id="MDL5041382.1"/>
    </source>
</evidence>
<dbReference type="EMBL" id="LQYG01000120">
    <property type="protein sequence ID" value="KYC58717.1"/>
    <property type="molecule type" value="Genomic_DNA"/>
</dbReference>
<evidence type="ECO:0000313" key="9">
    <source>
        <dbReference type="Proteomes" id="UP000075304"/>
    </source>
</evidence>
<evidence type="ECO:0000313" key="3">
    <source>
        <dbReference type="EMBL" id="KYC58717.1"/>
    </source>
</evidence>
<keyword evidence="6" id="KW-1185">Reference proteome</keyword>
<name>A0A0C5C5S3_HEYCO</name>
<dbReference type="EMBL" id="JASUZX010000001">
    <property type="protein sequence ID" value="MDL5041382.1"/>
    <property type="molecule type" value="Genomic_DNA"/>
</dbReference>
<gene>
    <name evidence="3" type="ORF">B4098_2409</name>
    <name evidence="4" type="ORF">B4099_2541</name>
    <name evidence="2" type="ORF">HMPREF3213_01578</name>
    <name evidence="5" type="ORF">QN341_09815</name>
    <name evidence="1" type="ORF">SB48_HM08orf02097</name>
</gene>
<evidence type="ECO:0000313" key="6">
    <source>
        <dbReference type="Proteomes" id="UP000032024"/>
    </source>
</evidence>
<dbReference type="GeneID" id="93259143"/>
<dbReference type="InterPro" id="IPR046152">
    <property type="entry name" value="DUF6154"/>
</dbReference>
<proteinExistence type="predicted"/>
<reference evidence="8 9" key="3">
    <citation type="submission" date="2016-01" db="EMBL/GenBank/DDBJ databases">
        <title>Genome Sequences of Twelve Sporeforming Bacillus Species Isolated from Foods.</title>
        <authorList>
            <person name="Berendsen E.M."/>
            <person name="Wells-Bennik M.H."/>
            <person name="Krawcyk A.O."/>
            <person name="De Jong A."/>
            <person name="Holsappel S."/>
            <person name="Eijlander R.T."/>
            <person name="Kuipers O.P."/>
        </authorList>
    </citation>
    <scope>NUCLEOTIDE SEQUENCE [LARGE SCALE GENOMIC DNA]</scope>
    <source>
        <strain evidence="3 8">B4098</strain>
        <strain evidence="4 9">B4099</strain>
    </source>
</reference>
<dbReference type="Proteomes" id="UP000032024">
    <property type="component" value="Chromosome"/>
</dbReference>
<dbReference type="EMBL" id="CP010525">
    <property type="protein sequence ID" value="AJO22131.1"/>
    <property type="molecule type" value="Genomic_DNA"/>
</dbReference>
<dbReference type="RefSeq" id="WP_013860030.1">
    <property type="nucleotide sequence ID" value="NZ_CABJCT010000011.1"/>
</dbReference>
<dbReference type="EMBL" id="LQYI01000195">
    <property type="protein sequence ID" value="KYC58925.1"/>
    <property type="molecule type" value="Genomic_DNA"/>
</dbReference>
<evidence type="ECO:0000313" key="7">
    <source>
        <dbReference type="Proteomes" id="UP000070376"/>
    </source>
</evidence>
<dbReference type="Proteomes" id="UP000070376">
    <property type="component" value="Unassembled WGS sequence"/>
</dbReference>
<evidence type="ECO:0000313" key="8">
    <source>
        <dbReference type="Proteomes" id="UP000075288"/>
    </source>
</evidence>
<reference evidence="6" key="2">
    <citation type="submission" date="2015-01" db="EMBL/GenBank/DDBJ databases">
        <title>Comparative genome analysis of Bacillus coagulans HM-08, Clostridium butyricum HM-68, Bacillus subtilis HM-66 and Bacillus paralicheniformis BL-09.</title>
        <authorList>
            <person name="Zhang H."/>
        </authorList>
    </citation>
    <scope>NUCLEOTIDE SEQUENCE [LARGE SCALE GENOMIC DNA]</scope>
    <source>
        <strain evidence="6">HM-08</strain>
    </source>
</reference>
<evidence type="ECO:0000313" key="1">
    <source>
        <dbReference type="EMBL" id="AJO22131.1"/>
    </source>
</evidence>
<dbReference type="Pfam" id="PF19651">
    <property type="entry name" value="DUF6154"/>
    <property type="match status" value="1"/>
</dbReference>
<dbReference type="STRING" id="1398.AB434_3922"/>
<sequence length="82" mass="9559">MRLVDELFELYRDRLTGDEEDLDAISAAVVENYNRKDLLGIVREMSTAELEHFIGLYILETLKDKFSDYAGFDAYPTTKYLQ</sequence>
<protein>
    <submittedName>
        <fullName evidence="5">DUF6154 family protein</fullName>
    </submittedName>
</protein>
<dbReference type="Proteomes" id="UP001223084">
    <property type="component" value="Unassembled WGS sequence"/>
</dbReference>
<reference evidence="5" key="6">
    <citation type="submission" date="2023-06" db="EMBL/GenBank/DDBJ databases">
        <title>Probiogenomic evaluation and L lactic producing Weizmannia coaggulans BKMTCR2-2 from tree bark.</title>
        <authorList>
            <person name="Mahittikon J."/>
            <person name="Tanasupawat S."/>
        </authorList>
    </citation>
    <scope>NUCLEOTIDE SEQUENCE</scope>
    <source>
        <strain evidence="5">BKMTCR2-2</strain>
    </source>
</reference>